<keyword evidence="3" id="KW-1185">Reference proteome</keyword>
<dbReference type="EMBL" id="KZ772697">
    <property type="protein sequence ID" value="PTQ43427.1"/>
    <property type="molecule type" value="Genomic_DNA"/>
</dbReference>
<gene>
    <name evidence="2" type="ORF">MARPO_0025s0109</name>
</gene>
<feature type="compositionally biased region" description="Polar residues" evidence="1">
    <location>
        <begin position="89"/>
        <end position="101"/>
    </location>
</feature>
<dbReference type="AlphaFoldDB" id="A0A2R6XBH3"/>
<dbReference type="Proteomes" id="UP000244005">
    <property type="component" value="Unassembled WGS sequence"/>
</dbReference>
<name>A0A2R6XBH3_MARPO</name>
<evidence type="ECO:0000313" key="2">
    <source>
        <dbReference type="EMBL" id="PTQ43427.1"/>
    </source>
</evidence>
<sequence length="149" mass="16255">MTGLDSACADCGKTGPWRDTCSGQLESEGDQYGGVGVTVGARERESGYEFFIPVDSFFSSPYGKGSNRIHTKGPNLLLEYSRKAKAPQHSPSSSRTHSQESAARVAFQLEVRARLRPIQKSQFGRRDCCCGPAPPPPPHPKSCEVWIII</sequence>
<evidence type="ECO:0000256" key="1">
    <source>
        <dbReference type="SAM" id="MobiDB-lite"/>
    </source>
</evidence>
<reference evidence="3" key="1">
    <citation type="journal article" date="2017" name="Cell">
        <title>Insights into land plant evolution garnered from the Marchantia polymorpha genome.</title>
        <authorList>
            <person name="Bowman J.L."/>
            <person name="Kohchi T."/>
            <person name="Yamato K.T."/>
            <person name="Jenkins J."/>
            <person name="Shu S."/>
            <person name="Ishizaki K."/>
            <person name="Yamaoka S."/>
            <person name="Nishihama R."/>
            <person name="Nakamura Y."/>
            <person name="Berger F."/>
            <person name="Adam C."/>
            <person name="Aki S.S."/>
            <person name="Althoff F."/>
            <person name="Araki T."/>
            <person name="Arteaga-Vazquez M.A."/>
            <person name="Balasubrmanian S."/>
            <person name="Barry K."/>
            <person name="Bauer D."/>
            <person name="Boehm C.R."/>
            <person name="Briginshaw L."/>
            <person name="Caballero-Perez J."/>
            <person name="Catarino B."/>
            <person name="Chen F."/>
            <person name="Chiyoda S."/>
            <person name="Chovatia M."/>
            <person name="Davies K.M."/>
            <person name="Delmans M."/>
            <person name="Demura T."/>
            <person name="Dierschke T."/>
            <person name="Dolan L."/>
            <person name="Dorantes-Acosta A.E."/>
            <person name="Eklund D.M."/>
            <person name="Florent S.N."/>
            <person name="Flores-Sandoval E."/>
            <person name="Fujiyama A."/>
            <person name="Fukuzawa H."/>
            <person name="Galik B."/>
            <person name="Grimanelli D."/>
            <person name="Grimwood J."/>
            <person name="Grossniklaus U."/>
            <person name="Hamada T."/>
            <person name="Haseloff J."/>
            <person name="Hetherington A.J."/>
            <person name="Higo A."/>
            <person name="Hirakawa Y."/>
            <person name="Hundley H.N."/>
            <person name="Ikeda Y."/>
            <person name="Inoue K."/>
            <person name="Inoue S.I."/>
            <person name="Ishida S."/>
            <person name="Jia Q."/>
            <person name="Kakita M."/>
            <person name="Kanazawa T."/>
            <person name="Kawai Y."/>
            <person name="Kawashima T."/>
            <person name="Kennedy M."/>
            <person name="Kinose K."/>
            <person name="Kinoshita T."/>
            <person name="Kohara Y."/>
            <person name="Koide E."/>
            <person name="Komatsu K."/>
            <person name="Kopischke S."/>
            <person name="Kubo M."/>
            <person name="Kyozuka J."/>
            <person name="Lagercrantz U."/>
            <person name="Lin S.S."/>
            <person name="Lindquist E."/>
            <person name="Lipzen A.M."/>
            <person name="Lu C.W."/>
            <person name="De Luna E."/>
            <person name="Martienssen R.A."/>
            <person name="Minamino N."/>
            <person name="Mizutani M."/>
            <person name="Mizutani M."/>
            <person name="Mochizuki N."/>
            <person name="Monte I."/>
            <person name="Mosher R."/>
            <person name="Nagasaki H."/>
            <person name="Nakagami H."/>
            <person name="Naramoto S."/>
            <person name="Nishitani K."/>
            <person name="Ohtani M."/>
            <person name="Okamoto T."/>
            <person name="Okumura M."/>
            <person name="Phillips J."/>
            <person name="Pollak B."/>
            <person name="Reinders A."/>
            <person name="Rovekamp M."/>
            <person name="Sano R."/>
            <person name="Sawa S."/>
            <person name="Schmid M.W."/>
            <person name="Shirakawa M."/>
            <person name="Solano R."/>
            <person name="Spunde A."/>
            <person name="Suetsugu N."/>
            <person name="Sugano S."/>
            <person name="Sugiyama A."/>
            <person name="Sun R."/>
            <person name="Suzuki Y."/>
            <person name="Takenaka M."/>
            <person name="Takezawa D."/>
            <person name="Tomogane H."/>
            <person name="Tsuzuki M."/>
            <person name="Ueda T."/>
            <person name="Umeda M."/>
            <person name="Ward J.M."/>
            <person name="Watanabe Y."/>
            <person name="Yazaki K."/>
            <person name="Yokoyama R."/>
            <person name="Yoshitake Y."/>
            <person name="Yotsui I."/>
            <person name="Zachgo S."/>
            <person name="Schmutz J."/>
        </authorList>
    </citation>
    <scope>NUCLEOTIDE SEQUENCE [LARGE SCALE GENOMIC DNA]</scope>
    <source>
        <strain evidence="3">Tak-1</strain>
    </source>
</reference>
<accession>A0A2R6XBH3</accession>
<protein>
    <submittedName>
        <fullName evidence="2">Uncharacterized protein</fullName>
    </submittedName>
</protein>
<organism evidence="2 3">
    <name type="scientific">Marchantia polymorpha</name>
    <name type="common">Common liverwort</name>
    <name type="synonym">Marchantia aquatica</name>
    <dbReference type="NCBI Taxonomy" id="3197"/>
    <lineage>
        <taxon>Eukaryota</taxon>
        <taxon>Viridiplantae</taxon>
        <taxon>Streptophyta</taxon>
        <taxon>Embryophyta</taxon>
        <taxon>Marchantiophyta</taxon>
        <taxon>Marchantiopsida</taxon>
        <taxon>Marchantiidae</taxon>
        <taxon>Marchantiales</taxon>
        <taxon>Marchantiaceae</taxon>
        <taxon>Marchantia</taxon>
    </lineage>
</organism>
<proteinExistence type="predicted"/>
<evidence type="ECO:0000313" key="3">
    <source>
        <dbReference type="Proteomes" id="UP000244005"/>
    </source>
</evidence>
<feature type="region of interest" description="Disordered" evidence="1">
    <location>
        <begin position="80"/>
        <end position="103"/>
    </location>
</feature>